<evidence type="ECO:0000313" key="1">
    <source>
        <dbReference type="Proteomes" id="UP000095286"/>
    </source>
</evidence>
<accession>A0AC35TJ86</accession>
<protein>
    <submittedName>
        <fullName evidence="2">SOCS box domain-containing protein</fullName>
    </submittedName>
</protein>
<name>A0AC35TJ86_9BILA</name>
<reference evidence="2" key="1">
    <citation type="submission" date="2016-11" db="UniProtKB">
        <authorList>
            <consortium name="WormBaseParasite"/>
        </authorList>
    </citation>
    <scope>IDENTIFICATION</scope>
    <source>
        <strain evidence="2">KR3021</strain>
    </source>
</reference>
<evidence type="ECO:0000313" key="2">
    <source>
        <dbReference type="WBParaSite" id="RSKR_0000098300.1"/>
    </source>
</evidence>
<proteinExistence type="predicted"/>
<organism evidence="1 2">
    <name type="scientific">Rhabditophanes sp. KR3021</name>
    <dbReference type="NCBI Taxonomy" id="114890"/>
    <lineage>
        <taxon>Eukaryota</taxon>
        <taxon>Metazoa</taxon>
        <taxon>Ecdysozoa</taxon>
        <taxon>Nematoda</taxon>
        <taxon>Chromadorea</taxon>
        <taxon>Rhabditida</taxon>
        <taxon>Tylenchina</taxon>
        <taxon>Panagrolaimomorpha</taxon>
        <taxon>Strongyloidoidea</taxon>
        <taxon>Alloionematidae</taxon>
        <taxon>Rhabditophanes</taxon>
    </lineage>
</organism>
<dbReference type="WBParaSite" id="RSKR_0000098300.1">
    <property type="protein sequence ID" value="RSKR_0000098300.1"/>
    <property type="gene ID" value="RSKR_0000098300"/>
</dbReference>
<sequence>MSRSNINEFFGLQSLKVRHSKERNYSAPNLSPVGSLDNCLIFDDPEKVADDEQAQKQRKLADKINNYAPVDEIRIMLVNGALANGVVTQGLTPLHYACYRDHYEACKLLLVRGAEINAVDEAGYSPIHLCAEKGHYKLLRLLIENCARVCWVEESDTKKQFPMREGCDEPLAMAIRRGHYECAKLLLECGADPNARYFSGPEITHIPPTETHFLRLLLAHGADPNVYGRDGLTPAMKACRLKDKGIKALKVLFEYGADINSEAFTKQSNMTALHFGVLSGNHDLVNFLIANGANINMPDTYDKASPMDLAVLKDDVELLKILMDAGGEPNKVHTYIGSAVHLACCSSNLKNQRAIVKLLLERGGDINLCHTFNDSDGSVLKSPMVEYFRSTDTIDICLVYVMLSFGGRVIMRAPSLDPRGQLRNLLKLSVTYPDVFNMLCDLGEDYDPLALQRIALPIQIKESLLLKTKNPKTLLQTCRVMLRNKMNPLHPGKVQNLDIPEALKNYILGMYF</sequence>
<dbReference type="Proteomes" id="UP000095286">
    <property type="component" value="Unplaced"/>
</dbReference>